<organism evidence="1 2">
    <name type="scientific">Pedobacter antarcticus</name>
    <dbReference type="NCBI Taxonomy" id="34086"/>
    <lineage>
        <taxon>Bacteria</taxon>
        <taxon>Pseudomonadati</taxon>
        <taxon>Bacteroidota</taxon>
        <taxon>Sphingobacteriia</taxon>
        <taxon>Sphingobacteriales</taxon>
        <taxon>Sphingobacteriaceae</taxon>
        <taxon>Pedobacter</taxon>
    </lineage>
</organism>
<sequence>MDRRLCERGFNDNAPETGLVFGEEYKKKGSLQICKEPLYRFFGLLF</sequence>
<dbReference type="Proteomes" id="UP000183129">
    <property type="component" value="Unassembled WGS sequence"/>
</dbReference>
<evidence type="ECO:0000313" key="2">
    <source>
        <dbReference type="Proteomes" id="UP000183129"/>
    </source>
</evidence>
<reference evidence="1 2" key="1">
    <citation type="submission" date="2016-10" db="EMBL/GenBank/DDBJ databases">
        <authorList>
            <person name="de Groot N.N."/>
        </authorList>
    </citation>
    <scope>NUCLEOTIDE SEQUENCE [LARGE SCALE GENOMIC DNA]</scope>
    <source>
        <strain evidence="1 2">ATCC 51969</strain>
    </source>
</reference>
<accession>A0A1I2GLY5</accession>
<proteinExistence type="predicted"/>
<gene>
    <name evidence="1" type="ORF">SAMN03003324_02705</name>
</gene>
<evidence type="ECO:0000313" key="1">
    <source>
        <dbReference type="EMBL" id="SFF18029.1"/>
    </source>
</evidence>
<dbReference type="EMBL" id="FONS01000006">
    <property type="protein sequence ID" value="SFF18029.1"/>
    <property type="molecule type" value="Genomic_DNA"/>
</dbReference>
<dbReference type="AlphaFoldDB" id="A0A1I2GLY5"/>
<protein>
    <submittedName>
        <fullName evidence="1">Uncharacterized protein</fullName>
    </submittedName>
</protein>
<name>A0A1I2GLY5_9SPHI</name>